<comment type="similarity">
    <text evidence="3">Belongs to the NSE2 family.</text>
</comment>
<dbReference type="InterPro" id="IPR013083">
    <property type="entry name" value="Znf_RING/FYVE/PHD"/>
</dbReference>
<dbReference type="Pfam" id="PF11789">
    <property type="entry name" value="zf-Nse"/>
    <property type="match status" value="1"/>
</dbReference>
<protein>
    <submittedName>
        <fullName evidence="12">E3 sumo-protein ligase nse2</fullName>
    </submittedName>
</protein>
<sequence length="252" mass="28296">MSGTDERTIEAGLAPRLRQMIVQHKNVMTQIQAHLNLLPDMAADLEEYEGERHRVAKLDQSARALLDLMHESECRERTLDMLQSSIAQGTASTDLVDVYKQHVGDQLDTYEARTSRQKYARNAHYIDFRSREVNGDGAMPPLVDLIPAEPGDEQDTAQDEDDDIVVGGTVLQYRCPLTASLLQDPVINTKCQHAYSRDAIHTYIRDQGHTGLQVACPAAGCRQWVSMTSLRDAPDLQRRVDRGVVLSILLRF</sequence>
<evidence type="ECO:0000256" key="7">
    <source>
        <dbReference type="ARBA" id="ARBA00022786"/>
    </source>
</evidence>
<keyword evidence="5" id="KW-0479">Metal-binding</keyword>
<evidence type="ECO:0000256" key="3">
    <source>
        <dbReference type="ARBA" id="ARBA00008212"/>
    </source>
</evidence>
<dbReference type="Proteomes" id="UP000037751">
    <property type="component" value="Unassembled WGS sequence"/>
</dbReference>
<accession>A0A0M9VNT5</accession>
<comment type="pathway">
    <text evidence="2">Protein modification; protein sumoylation.</text>
</comment>
<dbReference type="OrthoDB" id="26899at2759"/>
<feature type="domain" description="SP-RING-type" evidence="11">
    <location>
        <begin position="160"/>
        <end position="252"/>
    </location>
</feature>
<dbReference type="GO" id="GO:0008270">
    <property type="term" value="F:zinc ion binding"/>
    <property type="evidence" value="ECO:0007669"/>
    <property type="project" value="UniProtKB-KW"/>
</dbReference>
<dbReference type="PROSITE" id="PS51044">
    <property type="entry name" value="ZF_SP_RING"/>
    <property type="match status" value="1"/>
</dbReference>
<dbReference type="RefSeq" id="XP_017991347.1">
    <property type="nucleotide sequence ID" value="XM_018136401.1"/>
</dbReference>
<keyword evidence="9" id="KW-0539">Nucleus</keyword>
<dbReference type="AlphaFoldDB" id="A0A0M9VNT5"/>
<dbReference type="InterPro" id="IPR026846">
    <property type="entry name" value="Nse2(Mms21)"/>
</dbReference>
<dbReference type="GO" id="GO:0030915">
    <property type="term" value="C:Smc5-Smc6 complex"/>
    <property type="evidence" value="ECO:0007669"/>
    <property type="project" value="InterPro"/>
</dbReference>
<evidence type="ECO:0000256" key="8">
    <source>
        <dbReference type="ARBA" id="ARBA00022833"/>
    </source>
</evidence>
<evidence type="ECO:0000256" key="6">
    <source>
        <dbReference type="ARBA" id="ARBA00022771"/>
    </source>
</evidence>
<dbReference type="PANTHER" id="PTHR21330:SF1">
    <property type="entry name" value="E3 SUMO-PROTEIN LIGASE NSE2"/>
    <property type="match status" value="1"/>
</dbReference>
<evidence type="ECO:0000259" key="11">
    <source>
        <dbReference type="PROSITE" id="PS51044"/>
    </source>
</evidence>
<comment type="caution">
    <text evidence="12">The sequence shown here is derived from an EMBL/GenBank/DDBJ whole genome shotgun (WGS) entry which is preliminary data.</text>
</comment>
<dbReference type="GO" id="GO:0016874">
    <property type="term" value="F:ligase activity"/>
    <property type="evidence" value="ECO:0007669"/>
    <property type="project" value="UniProtKB-KW"/>
</dbReference>
<evidence type="ECO:0000313" key="13">
    <source>
        <dbReference type="Proteomes" id="UP000037751"/>
    </source>
</evidence>
<evidence type="ECO:0000256" key="10">
    <source>
        <dbReference type="PROSITE-ProRule" id="PRU00452"/>
    </source>
</evidence>
<proteinExistence type="inferred from homology"/>
<dbReference type="GO" id="GO:0005634">
    <property type="term" value="C:nucleus"/>
    <property type="evidence" value="ECO:0007669"/>
    <property type="project" value="UniProtKB-SubCell"/>
</dbReference>
<dbReference type="GO" id="GO:0000724">
    <property type="term" value="P:double-strand break repair via homologous recombination"/>
    <property type="evidence" value="ECO:0007669"/>
    <property type="project" value="InterPro"/>
</dbReference>
<dbReference type="InterPro" id="IPR004181">
    <property type="entry name" value="Znf_MIZ"/>
</dbReference>
<dbReference type="PANTHER" id="PTHR21330">
    <property type="entry name" value="E3 SUMO-PROTEIN LIGASE NSE2"/>
    <property type="match status" value="1"/>
</dbReference>
<keyword evidence="12" id="KW-0436">Ligase</keyword>
<dbReference type="Gene3D" id="3.30.40.10">
    <property type="entry name" value="Zinc/RING finger domain, C3HC4 (zinc finger)"/>
    <property type="match status" value="1"/>
</dbReference>
<dbReference type="SUPFAM" id="SSF57850">
    <property type="entry name" value="RING/U-box"/>
    <property type="match status" value="1"/>
</dbReference>
<comment type="subcellular location">
    <subcellularLocation>
        <location evidence="1">Nucleus</location>
    </subcellularLocation>
</comment>
<evidence type="ECO:0000256" key="4">
    <source>
        <dbReference type="ARBA" id="ARBA00022679"/>
    </source>
</evidence>
<dbReference type="UniPathway" id="UPA00886"/>
<keyword evidence="7" id="KW-0833">Ubl conjugation pathway</keyword>
<evidence type="ECO:0000256" key="9">
    <source>
        <dbReference type="ARBA" id="ARBA00023242"/>
    </source>
</evidence>
<evidence type="ECO:0000256" key="2">
    <source>
        <dbReference type="ARBA" id="ARBA00004718"/>
    </source>
</evidence>
<dbReference type="GeneID" id="28728276"/>
<keyword evidence="4" id="KW-0808">Transferase</keyword>
<dbReference type="CDD" id="cd16651">
    <property type="entry name" value="SPL-RING_NSE2"/>
    <property type="match status" value="1"/>
</dbReference>
<reference evidence="12 13" key="1">
    <citation type="submission" date="2015-07" db="EMBL/GenBank/DDBJ databases">
        <title>Draft Genome Sequence of Malassezia furfur CBS1878 and Malassezia pachydermatis CBS1879.</title>
        <authorList>
            <person name="Triana S."/>
            <person name="Ohm R."/>
            <person name="Gonzalez A."/>
            <person name="DeCock H."/>
            <person name="Restrepo S."/>
            <person name="Celis A."/>
        </authorList>
    </citation>
    <scope>NUCLEOTIDE SEQUENCE [LARGE SCALE GENOMIC DNA]</scope>
    <source>
        <strain evidence="12 13">CBS 1879</strain>
    </source>
</reference>
<evidence type="ECO:0000256" key="5">
    <source>
        <dbReference type="ARBA" id="ARBA00022723"/>
    </source>
</evidence>
<organism evidence="12 13">
    <name type="scientific">Malassezia pachydermatis</name>
    <dbReference type="NCBI Taxonomy" id="77020"/>
    <lineage>
        <taxon>Eukaryota</taxon>
        <taxon>Fungi</taxon>
        <taxon>Dikarya</taxon>
        <taxon>Basidiomycota</taxon>
        <taxon>Ustilaginomycotina</taxon>
        <taxon>Malasseziomycetes</taxon>
        <taxon>Malasseziales</taxon>
        <taxon>Malasseziaceae</taxon>
        <taxon>Malassezia</taxon>
    </lineage>
</organism>
<dbReference type="GO" id="GO:0016925">
    <property type="term" value="P:protein sumoylation"/>
    <property type="evidence" value="ECO:0007669"/>
    <property type="project" value="UniProtKB-UniPathway"/>
</dbReference>
<dbReference type="EMBL" id="LGAV01000005">
    <property type="protein sequence ID" value="KOS13715.1"/>
    <property type="molecule type" value="Genomic_DNA"/>
</dbReference>
<gene>
    <name evidence="12" type="ORF">Malapachy_1905</name>
</gene>
<evidence type="ECO:0000256" key="1">
    <source>
        <dbReference type="ARBA" id="ARBA00004123"/>
    </source>
</evidence>
<name>A0A0M9VNT5_9BASI</name>
<dbReference type="VEuPathDB" id="FungiDB:Malapachy_1905"/>
<dbReference type="STRING" id="77020.A0A0M9VNT5"/>
<evidence type="ECO:0000313" key="12">
    <source>
        <dbReference type="EMBL" id="KOS13715.1"/>
    </source>
</evidence>
<dbReference type="GO" id="GO:0061665">
    <property type="term" value="F:SUMO ligase activity"/>
    <property type="evidence" value="ECO:0007669"/>
    <property type="project" value="TreeGrafter"/>
</dbReference>
<keyword evidence="8" id="KW-0862">Zinc</keyword>
<keyword evidence="6 10" id="KW-0863">Zinc-finger</keyword>
<keyword evidence="13" id="KW-1185">Reference proteome</keyword>